<dbReference type="AlphaFoldDB" id="W1IC33"/>
<feature type="non-terminal residue" evidence="1">
    <location>
        <position position="30"/>
    </location>
</feature>
<name>W1IC33_9HYPO</name>
<proteinExistence type="predicted"/>
<evidence type="ECO:0000313" key="1">
    <source>
        <dbReference type="EMBL" id="CDL73429.1"/>
    </source>
</evidence>
<keyword evidence="1" id="KW-0496">Mitochondrion</keyword>
<accession>W1IC33</accession>
<organism evidence="1">
    <name type="scientific">Fusarium clavum</name>
    <dbReference type="NCBI Taxonomy" id="2594811"/>
    <lineage>
        <taxon>Eukaryota</taxon>
        <taxon>Fungi</taxon>
        <taxon>Dikarya</taxon>
        <taxon>Ascomycota</taxon>
        <taxon>Pezizomycotina</taxon>
        <taxon>Sordariomycetes</taxon>
        <taxon>Hypocreomycetidae</taxon>
        <taxon>Hypocreales</taxon>
        <taxon>Nectriaceae</taxon>
        <taxon>Fusarium</taxon>
        <taxon>Fusarium incarnatum-equiseti species complex</taxon>
    </lineage>
</organism>
<dbReference type="EMBL" id="CBMI010005100">
    <property type="protein sequence ID" value="CDL73429.1"/>
    <property type="molecule type" value="Genomic_DNA"/>
</dbReference>
<gene>
    <name evidence="1" type="ORF">BN850_0138180</name>
</gene>
<reference evidence="1" key="1">
    <citation type="submission" date="2013-05" db="EMBL/GenBank/DDBJ databases">
        <title>Draft genome sequences of six wheat associated Fusarium spp. isolates.</title>
        <authorList>
            <person name="Moolhuijzen P.M."/>
            <person name="Manners J.M."/>
            <person name="Wilcox S."/>
            <person name="Bellgard M.I."/>
            <person name="Gardiner D.M."/>
        </authorList>
    </citation>
    <scope>NUCLEOTIDE SEQUENCE</scope>
    <source>
        <strain evidence="1">CS3069</strain>
    </source>
</reference>
<dbReference type="EMBL" id="HG321346">
    <property type="protein sequence ID" value="CEF82692.1"/>
    <property type="molecule type" value="Genomic_DNA"/>
</dbReference>
<sequence>MCWTQGWKCKAESELSATEDRLEWLWRVEV</sequence>
<geneLocation type="mitochondrion" evidence="1"/>
<protein>
    <submittedName>
        <fullName evidence="1">Unclassified</fullName>
    </submittedName>
</protein>